<feature type="domain" description="THAP-type" evidence="8">
    <location>
        <begin position="15"/>
        <end position="109"/>
    </location>
</feature>
<dbReference type="PROSITE" id="PS50950">
    <property type="entry name" value="ZF_THAP"/>
    <property type="match status" value="1"/>
</dbReference>
<dbReference type="RefSeq" id="XP_052755293.1">
    <property type="nucleotide sequence ID" value="XM_052899333.1"/>
</dbReference>
<evidence type="ECO:0000256" key="4">
    <source>
        <dbReference type="ARBA" id="ARBA00023125"/>
    </source>
</evidence>
<proteinExistence type="predicted"/>
<evidence type="ECO:0000313" key="9">
    <source>
        <dbReference type="Proteomes" id="UP001652740"/>
    </source>
</evidence>
<gene>
    <name evidence="10" type="primary">LOC128201667</name>
</gene>
<evidence type="ECO:0000256" key="1">
    <source>
        <dbReference type="ARBA" id="ARBA00022723"/>
    </source>
</evidence>
<evidence type="ECO:0000256" key="2">
    <source>
        <dbReference type="ARBA" id="ARBA00022771"/>
    </source>
</evidence>
<reference evidence="10" key="1">
    <citation type="submission" date="2025-08" db="UniProtKB">
        <authorList>
            <consortium name="RefSeq"/>
        </authorList>
    </citation>
    <scope>IDENTIFICATION</scope>
    <source>
        <tissue evidence="10">Whole larvae</tissue>
    </source>
</reference>
<protein>
    <submittedName>
        <fullName evidence="10">Uncharacterized protein LOC128201667</fullName>
    </submittedName>
</protein>
<evidence type="ECO:0000256" key="3">
    <source>
        <dbReference type="ARBA" id="ARBA00022833"/>
    </source>
</evidence>
<keyword evidence="4 6" id="KW-0238">DNA-binding</keyword>
<dbReference type="SUPFAM" id="SSF57716">
    <property type="entry name" value="Glucocorticoid receptor-like (DNA-binding domain)"/>
    <property type="match status" value="1"/>
</dbReference>
<evidence type="ECO:0000259" key="8">
    <source>
        <dbReference type="PROSITE" id="PS50950"/>
    </source>
</evidence>
<dbReference type="InterPro" id="IPR013087">
    <property type="entry name" value="Znf_C2H2_type"/>
</dbReference>
<dbReference type="PROSITE" id="PS50157">
    <property type="entry name" value="ZINC_FINGER_C2H2_2"/>
    <property type="match status" value="1"/>
</dbReference>
<keyword evidence="9" id="KW-1185">Reference proteome</keyword>
<dbReference type="Gene3D" id="3.30.160.60">
    <property type="entry name" value="Classic Zinc Finger"/>
    <property type="match status" value="1"/>
</dbReference>
<dbReference type="SUPFAM" id="SSF57667">
    <property type="entry name" value="beta-beta-alpha zinc fingers"/>
    <property type="match status" value="1"/>
</dbReference>
<dbReference type="InterPro" id="IPR006612">
    <property type="entry name" value="THAP_Znf"/>
</dbReference>
<dbReference type="Pfam" id="PF05485">
    <property type="entry name" value="THAP"/>
    <property type="match status" value="1"/>
</dbReference>
<feature type="domain" description="C2H2-type" evidence="7">
    <location>
        <begin position="323"/>
        <end position="350"/>
    </location>
</feature>
<name>A0ABM3MVA9_GALME</name>
<organism evidence="9 10">
    <name type="scientific">Galleria mellonella</name>
    <name type="common">Greater wax moth</name>
    <dbReference type="NCBI Taxonomy" id="7137"/>
    <lineage>
        <taxon>Eukaryota</taxon>
        <taxon>Metazoa</taxon>
        <taxon>Ecdysozoa</taxon>
        <taxon>Arthropoda</taxon>
        <taxon>Hexapoda</taxon>
        <taxon>Insecta</taxon>
        <taxon>Pterygota</taxon>
        <taxon>Neoptera</taxon>
        <taxon>Endopterygota</taxon>
        <taxon>Lepidoptera</taxon>
        <taxon>Glossata</taxon>
        <taxon>Ditrysia</taxon>
        <taxon>Pyraloidea</taxon>
        <taxon>Pyralidae</taxon>
        <taxon>Galleriinae</taxon>
        <taxon>Galleria</taxon>
    </lineage>
</organism>
<dbReference type="GeneID" id="128201667"/>
<sequence>MLCSQNYPSENFTKMITSKFYKCCAVPLCKNTTIKTPNKLFISVPQNQNVRKKWLQLARRDRTTYTSHKLYFCEDHFDLPNDMENYMEYHVMGRVTQIRTKPGCLPSKFVCQPDRLKRTSMPRERPYIVKKQRKMTIEECLNTFSCNSQERTKPVAVKHIISDISAVSTVHGRSNMATSNTQGENCYVAHNTRGQMTPHHEERPDCCTVMNTTQELLIEQDDFQHGTDGAGVVKTEYVDVTEESEANQVTCYGEGNDLLKLYEDHEIKDELVIGPTLVQRGSVFGITEHTESDSKRVLYNEDEEHNVYKPEHQKRRISCDKVHSCEVCSKTLESYNTLECHMLVHTEQEIYTSNEKPYTCDVFGK</sequence>
<dbReference type="Proteomes" id="UP001652740">
    <property type="component" value="Unplaced"/>
</dbReference>
<evidence type="ECO:0000256" key="6">
    <source>
        <dbReference type="PROSITE-ProRule" id="PRU00309"/>
    </source>
</evidence>
<accession>A0ABM3MVA9</accession>
<dbReference type="SMART" id="SM00980">
    <property type="entry name" value="THAP"/>
    <property type="match status" value="1"/>
</dbReference>
<keyword evidence="1" id="KW-0479">Metal-binding</keyword>
<evidence type="ECO:0000313" key="10">
    <source>
        <dbReference type="RefSeq" id="XP_052755293.1"/>
    </source>
</evidence>
<dbReference type="PROSITE" id="PS00028">
    <property type="entry name" value="ZINC_FINGER_C2H2_1"/>
    <property type="match status" value="1"/>
</dbReference>
<keyword evidence="3" id="KW-0862">Zinc</keyword>
<evidence type="ECO:0000256" key="5">
    <source>
        <dbReference type="PROSITE-ProRule" id="PRU00042"/>
    </source>
</evidence>
<keyword evidence="2 5" id="KW-0863">Zinc-finger</keyword>
<dbReference type="InterPro" id="IPR036236">
    <property type="entry name" value="Znf_C2H2_sf"/>
</dbReference>
<evidence type="ECO:0000259" key="7">
    <source>
        <dbReference type="PROSITE" id="PS50157"/>
    </source>
</evidence>